<protein>
    <submittedName>
        <fullName evidence="6">Putative sporulation protein YtaF</fullName>
    </submittedName>
</protein>
<reference evidence="6 7" key="1">
    <citation type="submission" date="2017-04" db="EMBL/GenBank/DDBJ databases">
        <authorList>
            <person name="Afonso C.L."/>
            <person name="Miller P.J."/>
            <person name="Scott M.A."/>
            <person name="Spackman E."/>
            <person name="Goraichik I."/>
            <person name="Dimitrov K.M."/>
            <person name="Suarez D.L."/>
            <person name="Swayne D.E."/>
        </authorList>
    </citation>
    <scope>NUCLEOTIDE SEQUENCE [LARGE SCALE GENOMIC DNA]</scope>
    <source>
        <strain evidence="6 7">11</strain>
    </source>
</reference>
<keyword evidence="2 5" id="KW-0812">Transmembrane</keyword>
<feature type="transmembrane region" description="Helical" evidence="5">
    <location>
        <begin position="6"/>
        <end position="27"/>
    </location>
</feature>
<dbReference type="InterPro" id="IPR014205">
    <property type="entry name" value="Spore_YtaF"/>
</dbReference>
<dbReference type="PANTHER" id="PTHR35529:SF2">
    <property type="entry name" value="SPORULATION PROTEIN YTAF-RELATED"/>
    <property type="match status" value="1"/>
</dbReference>
<keyword evidence="4 5" id="KW-0472">Membrane</keyword>
<accession>A0A1X7L9C0</accession>
<feature type="transmembrane region" description="Helical" evidence="5">
    <location>
        <begin position="191"/>
        <end position="214"/>
    </location>
</feature>
<feature type="transmembrane region" description="Helical" evidence="5">
    <location>
        <begin position="159"/>
        <end position="179"/>
    </location>
</feature>
<dbReference type="OrthoDB" id="1679205at2"/>
<gene>
    <name evidence="6" type="ORF">SAMN06295960_3085</name>
</gene>
<evidence type="ECO:0000256" key="1">
    <source>
        <dbReference type="ARBA" id="ARBA00022475"/>
    </source>
</evidence>
<evidence type="ECO:0000256" key="2">
    <source>
        <dbReference type="ARBA" id="ARBA00022692"/>
    </source>
</evidence>
<feature type="transmembrane region" description="Helical" evidence="5">
    <location>
        <begin position="34"/>
        <end position="59"/>
    </location>
</feature>
<dbReference type="NCBIfam" id="TIGR02840">
    <property type="entry name" value="spore_YtaF"/>
    <property type="match status" value="1"/>
</dbReference>
<evidence type="ECO:0000313" key="6">
    <source>
        <dbReference type="EMBL" id="SMG50003.1"/>
    </source>
</evidence>
<evidence type="ECO:0000256" key="4">
    <source>
        <dbReference type="ARBA" id="ARBA00023136"/>
    </source>
</evidence>
<keyword evidence="1" id="KW-1003">Cell membrane</keyword>
<keyword evidence="7" id="KW-1185">Reference proteome</keyword>
<evidence type="ECO:0000313" key="7">
    <source>
        <dbReference type="Proteomes" id="UP000193834"/>
    </source>
</evidence>
<dbReference type="RefSeq" id="WP_085495495.1">
    <property type="nucleotide sequence ID" value="NZ_FXAZ01000004.1"/>
</dbReference>
<evidence type="ECO:0000256" key="3">
    <source>
        <dbReference type="ARBA" id="ARBA00022989"/>
    </source>
</evidence>
<name>A0A1X7L9C0_9BACL</name>
<proteinExistence type="predicted"/>
<organism evidence="6 7">
    <name type="scientific">Paenibacillus aquistagni</name>
    <dbReference type="NCBI Taxonomy" id="1852522"/>
    <lineage>
        <taxon>Bacteria</taxon>
        <taxon>Bacillati</taxon>
        <taxon>Bacillota</taxon>
        <taxon>Bacilli</taxon>
        <taxon>Bacillales</taxon>
        <taxon>Paenibacillaceae</taxon>
        <taxon>Paenibacillus</taxon>
    </lineage>
</organism>
<dbReference type="Proteomes" id="UP000193834">
    <property type="component" value="Unassembled WGS sequence"/>
</dbReference>
<dbReference type="STRING" id="1852522.SAMN06295960_3085"/>
<dbReference type="PANTHER" id="PTHR35529">
    <property type="entry name" value="MANGANESE EFFLUX PUMP MNTP-RELATED"/>
    <property type="match status" value="1"/>
</dbReference>
<dbReference type="EMBL" id="FXAZ01000004">
    <property type="protein sequence ID" value="SMG50003.1"/>
    <property type="molecule type" value="Genomic_DNA"/>
</dbReference>
<feature type="transmembrane region" description="Helical" evidence="5">
    <location>
        <begin position="65"/>
        <end position="84"/>
    </location>
</feature>
<dbReference type="AlphaFoldDB" id="A0A1X7L9C0"/>
<sequence length="215" mass="22022">MVAGMMIFGFAMSSSLDNLGVGISYGIRGVRINFLSNLLIAVICFALSMVGILSGQWLAQVLPGIIPVLIGALLLIIVGIRMMLLTTPSKAAQQQDPLTEHPAPSNRRSRLSLLTNPASAHANAAGTIGLGEAIILGVALAANAVTNGVGAGLLGLSPLAISLTAAIGSYISVWLGVAIGHKAAGIRIGRYTLGQFSTVLSGLLIVLIAINTLFD</sequence>
<dbReference type="InterPro" id="IPR003810">
    <property type="entry name" value="Mntp/YtaF"/>
</dbReference>
<keyword evidence="3 5" id="KW-1133">Transmembrane helix</keyword>
<dbReference type="Pfam" id="PF02659">
    <property type="entry name" value="Mntp"/>
    <property type="match status" value="1"/>
</dbReference>
<evidence type="ECO:0000256" key="5">
    <source>
        <dbReference type="SAM" id="Phobius"/>
    </source>
</evidence>